<comment type="caution">
    <text evidence="1">The sequence shown here is derived from an EMBL/GenBank/DDBJ whole genome shotgun (WGS) entry which is preliminary data.</text>
</comment>
<dbReference type="EMBL" id="JAEQBW010000005">
    <property type="protein sequence ID" value="MBK6265911.1"/>
    <property type="molecule type" value="Genomic_DNA"/>
</dbReference>
<reference evidence="1" key="1">
    <citation type="submission" date="2021-01" db="EMBL/GenBank/DDBJ databases">
        <title>Marivirga aurantiaca sp. nov., isolated from intertidal surface sediments.</title>
        <authorList>
            <person name="Zhang M."/>
        </authorList>
    </citation>
    <scope>NUCLEOTIDE SEQUENCE</scope>
    <source>
        <strain evidence="1">S37H4</strain>
    </source>
</reference>
<proteinExistence type="predicted"/>
<protein>
    <submittedName>
        <fullName evidence="1">Gliding motility lipoprotein GldB</fullName>
    </submittedName>
</protein>
<dbReference type="InterPro" id="IPR019853">
    <property type="entry name" value="GldB-like"/>
</dbReference>
<gene>
    <name evidence="1" type="ORF">JKA74_12785</name>
</gene>
<dbReference type="Pfam" id="PF25594">
    <property type="entry name" value="GldB_lipo"/>
    <property type="match status" value="1"/>
</dbReference>
<sequence>MQRNKPSFVILIISLSLINYSCNKDDDFCSNAPETSGIEVNLPLSDLTDDLIKISTSEEAIDFIEEYPFIANYFLAGPTDETDSAIANRMVNIFTNTAYKDSVYKEVRETFGDFTLLQSEFEKAFQHYKYYYPDVNAPKLEFVLSGLQKDLYISDSLVSIAADYFLGSEASFVPTGVPDYILKRYQKEYIVPMTMLLITQAKNQTDYSDKTLLADMIFYGKSYYLAKQTIPCTPDSLLIGYSSQEMKDIAKNEHIIWANFLENDLLYETSHFIKNKFIGERPKTFEISENCPGRIGVWVGWQIVNAYMKNNPEVNLQELMSKTDVQEIFKNSHYKPRG</sequence>
<organism evidence="1 2">
    <name type="scientific">Marivirga aurantiaca</name>
    <dbReference type="NCBI Taxonomy" id="2802615"/>
    <lineage>
        <taxon>Bacteria</taxon>
        <taxon>Pseudomonadati</taxon>
        <taxon>Bacteroidota</taxon>
        <taxon>Cytophagia</taxon>
        <taxon>Cytophagales</taxon>
        <taxon>Marivirgaceae</taxon>
        <taxon>Marivirga</taxon>
    </lineage>
</organism>
<name>A0A934WZS7_9BACT</name>
<dbReference type="AlphaFoldDB" id="A0A934WZS7"/>
<keyword evidence="1" id="KW-0449">Lipoprotein</keyword>
<accession>A0A934WZS7</accession>
<keyword evidence="2" id="KW-1185">Reference proteome</keyword>
<dbReference type="Proteomes" id="UP000611723">
    <property type="component" value="Unassembled WGS sequence"/>
</dbReference>
<evidence type="ECO:0000313" key="1">
    <source>
        <dbReference type="EMBL" id="MBK6265911.1"/>
    </source>
</evidence>
<evidence type="ECO:0000313" key="2">
    <source>
        <dbReference type="Proteomes" id="UP000611723"/>
    </source>
</evidence>
<dbReference type="RefSeq" id="WP_201431585.1">
    <property type="nucleotide sequence ID" value="NZ_JAEQBW010000005.1"/>
</dbReference>